<protein>
    <recommendedName>
        <fullName evidence="1">non-specific serine/threonine protein kinase</fullName>
        <ecNumber evidence="1">2.7.11.1</ecNumber>
    </recommendedName>
</protein>
<evidence type="ECO:0000256" key="1">
    <source>
        <dbReference type="ARBA" id="ARBA00012513"/>
    </source>
</evidence>
<evidence type="ECO:0000256" key="6">
    <source>
        <dbReference type="ARBA" id="ARBA00022840"/>
    </source>
</evidence>
<feature type="binding site" evidence="9">
    <location>
        <position position="33"/>
    </location>
    <ligand>
        <name>ATP</name>
        <dbReference type="ChEBI" id="CHEBI:30616"/>
    </ligand>
</feature>
<dbReference type="Proteomes" id="UP000792457">
    <property type="component" value="Unassembled WGS sequence"/>
</dbReference>
<keyword evidence="3" id="KW-0808">Transferase</keyword>
<dbReference type="InterPro" id="IPR008271">
    <property type="entry name" value="Ser/Thr_kinase_AS"/>
</dbReference>
<dbReference type="GO" id="GO:0005737">
    <property type="term" value="C:cytoplasm"/>
    <property type="evidence" value="ECO:0007669"/>
    <property type="project" value="UniProtKB-ARBA"/>
</dbReference>
<dbReference type="PANTHER" id="PTHR22983">
    <property type="entry name" value="PROTEIN KINASE RELATED"/>
    <property type="match status" value="1"/>
</dbReference>
<dbReference type="GO" id="GO:0005524">
    <property type="term" value="F:ATP binding"/>
    <property type="evidence" value="ECO:0007669"/>
    <property type="project" value="UniProtKB-UniRule"/>
</dbReference>
<dbReference type="Pfam" id="PF00069">
    <property type="entry name" value="Pkinase"/>
    <property type="match status" value="1"/>
</dbReference>
<name>A0A8K0K6L4_LADFU</name>
<dbReference type="AlphaFoldDB" id="A0A8K0K6L4"/>
<dbReference type="FunFam" id="1.10.510.10:FF:000571">
    <property type="entry name" value="Maternal embryonic leucine zipper kinase"/>
    <property type="match status" value="1"/>
</dbReference>
<evidence type="ECO:0000259" key="11">
    <source>
        <dbReference type="PROSITE" id="PS50011"/>
    </source>
</evidence>
<evidence type="ECO:0000256" key="10">
    <source>
        <dbReference type="RuleBase" id="RU000304"/>
    </source>
</evidence>
<reference evidence="12" key="1">
    <citation type="submission" date="2013-04" db="EMBL/GenBank/DDBJ databases">
        <authorList>
            <person name="Qu J."/>
            <person name="Murali S.C."/>
            <person name="Bandaranaike D."/>
            <person name="Bellair M."/>
            <person name="Blankenburg K."/>
            <person name="Chao H."/>
            <person name="Dinh H."/>
            <person name="Doddapaneni H."/>
            <person name="Downs B."/>
            <person name="Dugan-Rocha S."/>
            <person name="Elkadiri S."/>
            <person name="Gnanaolivu R.D."/>
            <person name="Hernandez B."/>
            <person name="Javaid M."/>
            <person name="Jayaseelan J.C."/>
            <person name="Lee S."/>
            <person name="Li M."/>
            <person name="Ming W."/>
            <person name="Munidasa M."/>
            <person name="Muniz J."/>
            <person name="Nguyen L."/>
            <person name="Ongeri F."/>
            <person name="Osuji N."/>
            <person name="Pu L.-L."/>
            <person name="Puazo M."/>
            <person name="Qu C."/>
            <person name="Quiroz J."/>
            <person name="Raj R."/>
            <person name="Weissenberger G."/>
            <person name="Xin Y."/>
            <person name="Zou X."/>
            <person name="Han Y."/>
            <person name="Richards S."/>
            <person name="Worley K."/>
            <person name="Muzny D."/>
            <person name="Gibbs R."/>
        </authorList>
    </citation>
    <scope>NUCLEOTIDE SEQUENCE</scope>
    <source>
        <strain evidence="12">Sampled in the wild</strain>
    </source>
</reference>
<dbReference type="PROSITE" id="PS00108">
    <property type="entry name" value="PROTEIN_KINASE_ST"/>
    <property type="match status" value="1"/>
</dbReference>
<feature type="domain" description="Protein kinase" evidence="11">
    <location>
        <begin position="4"/>
        <end position="267"/>
    </location>
</feature>
<dbReference type="GO" id="GO:0007224">
    <property type="term" value="P:smoothened signaling pathway"/>
    <property type="evidence" value="ECO:0007669"/>
    <property type="project" value="TreeGrafter"/>
</dbReference>
<dbReference type="PROSITE" id="PS50011">
    <property type="entry name" value="PROTEIN_KINASE_DOM"/>
    <property type="match status" value="1"/>
</dbReference>
<evidence type="ECO:0000256" key="9">
    <source>
        <dbReference type="PROSITE-ProRule" id="PRU10141"/>
    </source>
</evidence>
<reference evidence="12" key="2">
    <citation type="submission" date="2017-10" db="EMBL/GenBank/DDBJ databases">
        <title>Ladona fulva Genome sequencing and assembly.</title>
        <authorList>
            <person name="Murali S."/>
            <person name="Richards S."/>
            <person name="Bandaranaike D."/>
            <person name="Bellair M."/>
            <person name="Blankenburg K."/>
            <person name="Chao H."/>
            <person name="Dinh H."/>
            <person name="Doddapaneni H."/>
            <person name="Dugan-Rocha S."/>
            <person name="Elkadiri S."/>
            <person name="Gnanaolivu R."/>
            <person name="Hernandez B."/>
            <person name="Skinner E."/>
            <person name="Javaid M."/>
            <person name="Lee S."/>
            <person name="Li M."/>
            <person name="Ming W."/>
            <person name="Munidasa M."/>
            <person name="Muniz J."/>
            <person name="Nguyen L."/>
            <person name="Hughes D."/>
            <person name="Osuji N."/>
            <person name="Pu L.-L."/>
            <person name="Puazo M."/>
            <person name="Qu C."/>
            <person name="Quiroz J."/>
            <person name="Raj R."/>
            <person name="Weissenberger G."/>
            <person name="Xin Y."/>
            <person name="Zou X."/>
            <person name="Han Y."/>
            <person name="Worley K."/>
            <person name="Muzny D."/>
            <person name="Gibbs R."/>
        </authorList>
    </citation>
    <scope>NUCLEOTIDE SEQUENCE</scope>
    <source>
        <strain evidence="12">Sampled in the wild</strain>
    </source>
</reference>
<sequence length="282" mass="32138">MEKYKVISLVGEGSFGRVFKAEEKNTSRIVAFKVINKRGRSEKELRSLRQECEIQQHLHHPNIIQMLDSFETDNEIVVVTEFAKKELYTILGNEGNLPEPRAREIACDLVSALYYLHSHRVLHRDLKPQNVLLDSEDGTAKLCDFGFARSMTTGTHVLTSIKGTPLYMAPELIEERPYDHNADLWLGMEKTVMQKSVSLGCIVYELLVGSPPFCTTSILHLVRLVRHGAVHWPDFISEPCKDFLQGLLQKDPSKRLTWPELLEHAFVKGRVVIAENEKSKSN</sequence>
<keyword evidence="13" id="KW-1185">Reference proteome</keyword>
<dbReference type="InterPro" id="IPR017441">
    <property type="entry name" value="Protein_kinase_ATP_BS"/>
</dbReference>
<dbReference type="PROSITE" id="PS00107">
    <property type="entry name" value="PROTEIN_KINASE_ATP"/>
    <property type="match status" value="1"/>
</dbReference>
<evidence type="ECO:0000256" key="5">
    <source>
        <dbReference type="ARBA" id="ARBA00022777"/>
    </source>
</evidence>
<comment type="catalytic activity">
    <reaction evidence="7">
        <text>L-threonyl-[protein] + ATP = O-phospho-L-threonyl-[protein] + ADP + H(+)</text>
        <dbReference type="Rhea" id="RHEA:46608"/>
        <dbReference type="Rhea" id="RHEA-COMP:11060"/>
        <dbReference type="Rhea" id="RHEA-COMP:11605"/>
        <dbReference type="ChEBI" id="CHEBI:15378"/>
        <dbReference type="ChEBI" id="CHEBI:30013"/>
        <dbReference type="ChEBI" id="CHEBI:30616"/>
        <dbReference type="ChEBI" id="CHEBI:61977"/>
        <dbReference type="ChEBI" id="CHEBI:456216"/>
        <dbReference type="EC" id="2.7.11.1"/>
    </reaction>
</comment>
<dbReference type="SUPFAM" id="SSF56112">
    <property type="entry name" value="Protein kinase-like (PK-like)"/>
    <property type="match status" value="1"/>
</dbReference>
<keyword evidence="4 9" id="KW-0547">Nucleotide-binding</keyword>
<dbReference type="OrthoDB" id="266718at2759"/>
<dbReference type="EMBL" id="KZ308381">
    <property type="protein sequence ID" value="KAG8228702.1"/>
    <property type="molecule type" value="Genomic_DNA"/>
</dbReference>
<keyword evidence="6 9" id="KW-0067">ATP-binding</keyword>
<evidence type="ECO:0000256" key="8">
    <source>
        <dbReference type="ARBA" id="ARBA00048679"/>
    </source>
</evidence>
<evidence type="ECO:0000313" key="12">
    <source>
        <dbReference type="EMBL" id="KAG8228702.1"/>
    </source>
</evidence>
<dbReference type="SMART" id="SM00220">
    <property type="entry name" value="S_TKc"/>
    <property type="match status" value="1"/>
</dbReference>
<gene>
    <name evidence="12" type="ORF">J437_LFUL008691</name>
</gene>
<dbReference type="CDD" id="cd14002">
    <property type="entry name" value="STKc_STK36"/>
    <property type="match status" value="1"/>
</dbReference>
<keyword evidence="5" id="KW-0418">Kinase</keyword>
<proteinExistence type="inferred from homology"/>
<comment type="catalytic activity">
    <reaction evidence="8">
        <text>L-seryl-[protein] + ATP = O-phospho-L-seryl-[protein] + ADP + H(+)</text>
        <dbReference type="Rhea" id="RHEA:17989"/>
        <dbReference type="Rhea" id="RHEA-COMP:9863"/>
        <dbReference type="Rhea" id="RHEA-COMP:11604"/>
        <dbReference type="ChEBI" id="CHEBI:15378"/>
        <dbReference type="ChEBI" id="CHEBI:29999"/>
        <dbReference type="ChEBI" id="CHEBI:30616"/>
        <dbReference type="ChEBI" id="CHEBI:83421"/>
        <dbReference type="ChEBI" id="CHEBI:456216"/>
        <dbReference type="EC" id="2.7.11.1"/>
    </reaction>
</comment>
<evidence type="ECO:0000256" key="2">
    <source>
        <dbReference type="ARBA" id="ARBA00022527"/>
    </source>
</evidence>
<dbReference type="InterPro" id="IPR011009">
    <property type="entry name" value="Kinase-like_dom_sf"/>
</dbReference>
<evidence type="ECO:0000256" key="7">
    <source>
        <dbReference type="ARBA" id="ARBA00047899"/>
    </source>
</evidence>
<keyword evidence="2 10" id="KW-0723">Serine/threonine-protein kinase</keyword>
<accession>A0A8K0K6L4</accession>
<evidence type="ECO:0000256" key="4">
    <source>
        <dbReference type="ARBA" id="ARBA00022741"/>
    </source>
</evidence>
<dbReference type="GO" id="GO:0004674">
    <property type="term" value="F:protein serine/threonine kinase activity"/>
    <property type="evidence" value="ECO:0007669"/>
    <property type="project" value="UniProtKB-KW"/>
</dbReference>
<organism evidence="12 13">
    <name type="scientific">Ladona fulva</name>
    <name type="common">Scarce chaser dragonfly</name>
    <name type="synonym">Libellula fulva</name>
    <dbReference type="NCBI Taxonomy" id="123851"/>
    <lineage>
        <taxon>Eukaryota</taxon>
        <taxon>Metazoa</taxon>
        <taxon>Ecdysozoa</taxon>
        <taxon>Arthropoda</taxon>
        <taxon>Hexapoda</taxon>
        <taxon>Insecta</taxon>
        <taxon>Pterygota</taxon>
        <taxon>Palaeoptera</taxon>
        <taxon>Odonata</taxon>
        <taxon>Epiprocta</taxon>
        <taxon>Anisoptera</taxon>
        <taxon>Libelluloidea</taxon>
        <taxon>Libellulidae</taxon>
        <taxon>Ladona</taxon>
    </lineage>
</organism>
<comment type="similarity">
    <text evidence="10">Belongs to the protein kinase superfamily.</text>
</comment>
<evidence type="ECO:0000256" key="3">
    <source>
        <dbReference type="ARBA" id="ARBA00022679"/>
    </source>
</evidence>
<dbReference type="PANTHER" id="PTHR22983:SF6">
    <property type="entry name" value="SERINE_THREONINE-PROTEIN KINASE 36"/>
    <property type="match status" value="1"/>
</dbReference>
<evidence type="ECO:0000313" key="13">
    <source>
        <dbReference type="Proteomes" id="UP000792457"/>
    </source>
</evidence>
<dbReference type="InterPro" id="IPR000719">
    <property type="entry name" value="Prot_kinase_dom"/>
</dbReference>
<dbReference type="EC" id="2.7.11.1" evidence="1"/>
<dbReference type="Gene3D" id="1.10.510.10">
    <property type="entry name" value="Transferase(Phosphotransferase) domain 1"/>
    <property type="match status" value="1"/>
</dbReference>
<dbReference type="FunFam" id="3.30.200.20:FF:000042">
    <property type="entry name" value="Aurora kinase A"/>
    <property type="match status" value="1"/>
</dbReference>
<comment type="caution">
    <text evidence="12">The sequence shown here is derived from an EMBL/GenBank/DDBJ whole genome shotgun (WGS) entry which is preliminary data.</text>
</comment>